<proteinExistence type="predicted"/>
<feature type="compositionally biased region" description="Basic and acidic residues" evidence="3">
    <location>
        <begin position="488"/>
        <end position="497"/>
    </location>
</feature>
<evidence type="ECO:0000313" key="6">
    <source>
        <dbReference type="Proteomes" id="UP000054564"/>
    </source>
</evidence>
<dbReference type="SUPFAM" id="SSF57756">
    <property type="entry name" value="Retrovirus zinc finger-like domains"/>
    <property type="match status" value="1"/>
</dbReference>
<keyword evidence="6" id="KW-1185">Reference proteome</keyword>
<accession>A0A0L0VRN0</accession>
<dbReference type="EMBL" id="AJIL01000026">
    <property type="protein sequence ID" value="KNF01919.1"/>
    <property type="molecule type" value="Genomic_DNA"/>
</dbReference>
<reference evidence="6" key="1">
    <citation type="submission" date="2014-03" db="EMBL/GenBank/DDBJ databases">
        <title>The Genome Sequence of Puccinia striiformis f. sp. tritici PST-78.</title>
        <authorList>
            <consortium name="The Broad Institute Genome Sequencing Platform"/>
            <person name="Cuomo C."/>
            <person name="Hulbert S."/>
            <person name="Chen X."/>
            <person name="Walker B."/>
            <person name="Young S.K."/>
            <person name="Zeng Q."/>
            <person name="Gargeya S."/>
            <person name="Fitzgerald M."/>
            <person name="Haas B."/>
            <person name="Abouelleil A."/>
            <person name="Alvarado L."/>
            <person name="Arachchi H.M."/>
            <person name="Berlin A.M."/>
            <person name="Chapman S.B."/>
            <person name="Goldberg J."/>
            <person name="Griggs A."/>
            <person name="Gujja S."/>
            <person name="Hansen M."/>
            <person name="Howarth C."/>
            <person name="Imamovic A."/>
            <person name="Larimer J."/>
            <person name="McCowan C."/>
            <person name="Montmayeur A."/>
            <person name="Murphy C."/>
            <person name="Neiman D."/>
            <person name="Pearson M."/>
            <person name="Priest M."/>
            <person name="Roberts A."/>
            <person name="Saif S."/>
            <person name="Shea T."/>
            <person name="Sisk P."/>
            <person name="Sykes S."/>
            <person name="Wortman J."/>
            <person name="Nusbaum C."/>
            <person name="Birren B."/>
        </authorList>
    </citation>
    <scope>NUCLEOTIDE SEQUENCE [LARGE SCALE GENOMIC DNA]</scope>
    <source>
        <strain evidence="6">race PST-78</strain>
    </source>
</reference>
<feature type="region of interest" description="Disordered" evidence="3">
    <location>
        <begin position="688"/>
        <end position="782"/>
    </location>
</feature>
<dbReference type="STRING" id="1165861.A0A0L0VRN0"/>
<dbReference type="GO" id="GO:0003676">
    <property type="term" value="F:nucleic acid binding"/>
    <property type="evidence" value="ECO:0007669"/>
    <property type="project" value="InterPro"/>
</dbReference>
<name>A0A0L0VRN0_9BASI</name>
<dbReference type="AlphaFoldDB" id="A0A0L0VRN0"/>
<evidence type="ECO:0000313" key="5">
    <source>
        <dbReference type="EMBL" id="KNF01919.1"/>
    </source>
</evidence>
<dbReference type="PROSITE" id="PS50158">
    <property type="entry name" value="ZF_CCHC"/>
    <property type="match status" value="1"/>
</dbReference>
<dbReference type="Pfam" id="PF00098">
    <property type="entry name" value="zf-CCHC"/>
    <property type="match status" value="1"/>
</dbReference>
<keyword evidence="2" id="KW-0863">Zinc-finger</keyword>
<dbReference type="SMART" id="SM00343">
    <property type="entry name" value="ZnF_C2HC"/>
    <property type="match status" value="1"/>
</dbReference>
<dbReference type="InterPro" id="IPR001878">
    <property type="entry name" value="Znf_CCHC"/>
</dbReference>
<feature type="compositionally biased region" description="Polar residues" evidence="3">
    <location>
        <begin position="29"/>
        <end position="38"/>
    </location>
</feature>
<keyword evidence="2" id="KW-0479">Metal-binding</keyword>
<feature type="compositionally biased region" description="Basic and acidic residues" evidence="3">
    <location>
        <begin position="689"/>
        <end position="712"/>
    </location>
</feature>
<evidence type="ECO:0000256" key="1">
    <source>
        <dbReference type="ARBA" id="ARBA00022664"/>
    </source>
</evidence>
<organism evidence="5 6">
    <name type="scientific">Puccinia striiformis f. sp. tritici PST-78</name>
    <dbReference type="NCBI Taxonomy" id="1165861"/>
    <lineage>
        <taxon>Eukaryota</taxon>
        <taxon>Fungi</taxon>
        <taxon>Dikarya</taxon>
        <taxon>Basidiomycota</taxon>
        <taxon>Pucciniomycotina</taxon>
        <taxon>Pucciniomycetes</taxon>
        <taxon>Pucciniales</taxon>
        <taxon>Pucciniaceae</taxon>
        <taxon>Puccinia</taxon>
    </lineage>
</organism>
<evidence type="ECO:0000259" key="4">
    <source>
        <dbReference type="PROSITE" id="PS50158"/>
    </source>
</evidence>
<dbReference type="InterPro" id="IPR036875">
    <property type="entry name" value="Znf_CCHC_sf"/>
</dbReference>
<sequence length="876" mass="98969">MSSTRSQHPDLHGPLPAATRKRIAKPRGSGQQVATNPDPQEVGSSSSEYSSDRPNDRRPSCERVLGQDDSPTRAERGDDERPDLGGNELPNLDDYERAELGDDERSGEHGDRSSSLRIVGKYPRTPQVSGYPRALERGEDLAPCRSTHSPLESVCSSPSRRRYRRAQDPSQQRSRQPEGAAKAYQEGRSRRIHQGLEPLGNQETAVPQQQQGEKQIPEQQRQSAKFGIKEHDQVQRPVGMGRCVRPNVHSPGSVQQREETVELKTLNAILDCVMITNKNLSVLDSNSELNYTTLVNTVVSNSHSTREAIEMCTSQLKTSIAKPVVIPSELSEKIHNTAYLIEKTDKQLSKIESLKTEPRPQPKPFKKTMELSELYKNLSLDMSNNTDYILSNLRQDAIIERNKVKEDLDAVKDLILIQSEKISRLTRAISEQKESLSLDMKDLFEQGANSFKAEMNSHHKVLNKSTATVPSTRDSPPHFNNPYMNEEDTIKPKKDSEQPPLRNTMDYATLNKLLPPISEWPKFSGDSDDDHIHFIKHVDHILVSFNADDEFAISRLPRLFKDVALDWFMDKLASVGHQSWSTWKSLIRAQFGTRIWKNRMKKLFEENHFDPLRHKPHKWCLTQKRRIDCTDPKSSQLEINEKLLSKCEGTLEHKLRCSIPDMDTDLSNFIAVMEEVIVQTGINIKHKGNYSERRETSPKTDASTSKDKEARSPETAPKKLPVPECYNCGEKGHKKPDCTKPRKRINNIDHDSDSEDDAQSTFDVIPTEPENSSYDNEEGDSNGIFVISGDIGDKLNINTMQGDSNLPQKWDPSIEIGHISDAKLLTNKPEVGMSYTMGKTCYTTVLFQDKEIKTLLDIGAFCSCLPRLEIQSATST</sequence>
<feature type="compositionally biased region" description="Basic and acidic residues" evidence="3">
    <location>
        <begin position="735"/>
        <end position="751"/>
    </location>
</feature>
<feature type="compositionally biased region" description="Basic and acidic residues" evidence="3">
    <location>
        <begin position="70"/>
        <end position="83"/>
    </location>
</feature>
<evidence type="ECO:0000256" key="3">
    <source>
        <dbReference type="SAM" id="MobiDB-lite"/>
    </source>
</evidence>
<dbReference type="GO" id="GO:0006397">
    <property type="term" value="P:mRNA processing"/>
    <property type="evidence" value="ECO:0007669"/>
    <property type="project" value="UniProtKB-KW"/>
</dbReference>
<keyword evidence="1" id="KW-0507">mRNA processing</keyword>
<feature type="region of interest" description="Disordered" evidence="3">
    <location>
        <begin position="1"/>
        <end position="187"/>
    </location>
</feature>
<feature type="region of interest" description="Disordered" evidence="3">
    <location>
        <begin position="465"/>
        <end position="500"/>
    </location>
</feature>
<feature type="domain" description="CCHC-type" evidence="4">
    <location>
        <begin position="725"/>
        <end position="740"/>
    </location>
</feature>
<dbReference type="Proteomes" id="UP000054564">
    <property type="component" value="Unassembled WGS sequence"/>
</dbReference>
<feature type="compositionally biased region" description="Polar residues" evidence="3">
    <location>
        <begin position="465"/>
        <end position="474"/>
    </location>
</feature>
<protein>
    <recommendedName>
        <fullName evidence="4">CCHC-type domain-containing protein</fullName>
    </recommendedName>
</protein>
<feature type="compositionally biased region" description="Polar residues" evidence="3">
    <location>
        <begin position="146"/>
        <end position="158"/>
    </location>
</feature>
<gene>
    <name evidence="5" type="ORF">PSTG_04744</name>
</gene>
<dbReference type="GO" id="GO:0008270">
    <property type="term" value="F:zinc ion binding"/>
    <property type="evidence" value="ECO:0007669"/>
    <property type="project" value="UniProtKB-KW"/>
</dbReference>
<feature type="compositionally biased region" description="Basic and acidic residues" evidence="3">
    <location>
        <begin position="50"/>
        <end position="61"/>
    </location>
</feature>
<keyword evidence="2" id="KW-0862">Zinc</keyword>
<feature type="compositionally biased region" description="Basic and acidic residues" evidence="3">
    <location>
        <begin position="94"/>
        <end position="114"/>
    </location>
</feature>
<feature type="region of interest" description="Disordered" evidence="3">
    <location>
        <begin position="202"/>
        <end position="224"/>
    </location>
</feature>
<dbReference type="Gene3D" id="4.10.60.10">
    <property type="entry name" value="Zinc finger, CCHC-type"/>
    <property type="match status" value="1"/>
</dbReference>
<evidence type="ECO:0000256" key="2">
    <source>
        <dbReference type="PROSITE-ProRule" id="PRU00047"/>
    </source>
</evidence>
<comment type="caution">
    <text evidence="5">The sequence shown here is derived from an EMBL/GenBank/DDBJ whole genome shotgun (WGS) entry which is preliminary data.</text>
</comment>
<feature type="compositionally biased region" description="Low complexity" evidence="3">
    <location>
        <begin position="208"/>
        <end position="222"/>
    </location>
</feature>